<proteinExistence type="predicted"/>
<dbReference type="AlphaFoldDB" id="A0AAN7NK33"/>
<comment type="caution">
    <text evidence="1">The sequence shown here is derived from an EMBL/GenBank/DDBJ whole genome shotgun (WGS) entry which is preliminary data.</text>
</comment>
<dbReference type="EMBL" id="JAUNZN010000015">
    <property type="protein sequence ID" value="KAK4812348.1"/>
    <property type="molecule type" value="Genomic_DNA"/>
</dbReference>
<protein>
    <submittedName>
        <fullName evidence="1">Uncharacterized protein</fullName>
    </submittedName>
</protein>
<keyword evidence="2" id="KW-1185">Reference proteome</keyword>
<name>A0AAN7NK33_MYCAM</name>
<accession>A0AAN7NK33</accession>
<reference evidence="1 2" key="1">
    <citation type="journal article" date="2023" name="J. Hered.">
        <title>Chromosome-level genome of the wood stork (Mycteria americana) provides insight into avian chromosome evolution.</title>
        <authorList>
            <person name="Flamio R. Jr."/>
            <person name="Ramstad K.M."/>
        </authorList>
    </citation>
    <scope>NUCLEOTIDE SEQUENCE [LARGE SCALE GENOMIC DNA]</scope>
    <source>
        <strain evidence="1">JAX WOST 10</strain>
    </source>
</reference>
<organism evidence="1 2">
    <name type="scientific">Mycteria americana</name>
    <name type="common">Wood stork</name>
    <dbReference type="NCBI Taxonomy" id="33587"/>
    <lineage>
        <taxon>Eukaryota</taxon>
        <taxon>Metazoa</taxon>
        <taxon>Chordata</taxon>
        <taxon>Craniata</taxon>
        <taxon>Vertebrata</taxon>
        <taxon>Euteleostomi</taxon>
        <taxon>Archelosauria</taxon>
        <taxon>Archosauria</taxon>
        <taxon>Dinosauria</taxon>
        <taxon>Saurischia</taxon>
        <taxon>Theropoda</taxon>
        <taxon>Coelurosauria</taxon>
        <taxon>Aves</taxon>
        <taxon>Neognathae</taxon>
        <taxon>Neoaves</taxon>
        <taxon>Aequornithes</taxon>
        <taxon>Ciconiiformes</taxon>
        <taxon>Ciconiidae</taxon>
        <taxon>Mycteria</taxon>
    </lineage>
</organism>
<evidence type="ECO:0000313" key="1">
    <source>
        <dbReference type="EMBL" id="KAK4812348.1"/>
    </source>
</evidence>
<evidence type="ECO:0000313" key="2">
    <source>
        <dbReference type="Proteomes" id="UP001333110"/>
    </source>
</evidence>
<dbReference type="Proteomes" id="UP001333110">
    <property type="component" value="Unassembled WGS sequence"/>
</dbReference>
<sequence length="146" mass="16128">MQWLNSLPFKSAAEQPQLSQPVLVGEVFHPSDHFCGPSLDPLQQVHVFPVLRAPELDTILQVGSHQGRAEGQDHLPRLLATLLWMQPRIRLAFWAVSAHCWLMSSFSPISTPKSFSAGLLSITSSPTCIETEDCPDPGVEPCTWPC</sequence>
<gene>
    <name evidence="1" type="ORF">QYF61_017125</name>
</gene>